<organism evidence="3 4">
    <name type="scientific">Lupinus albus</name>
    <name type="common">White lupine</name>
    <name type="synonym">Lupinus termis</name>
    <dbReference type="NCBI Taxonomy" id="3870"/>
    <lineage>
        <taxon>Eukaryota</taxon>
        <taxon>Viridiplantae</taxon>
        <taxon>Streptophyta</taxon>
        <taxon>Embryophyta</taxon>
        <taxon>Tracheophyta</taxon>
        <taxon>Spermatophyta</taxon>
        <taxon>Magnoliopsida</taxon>
        <taxon>eudicotyledons</taxon>
        <taxon>Gunneridae</taxon>
        <taxon>Pentapetalae</taxon>
        <taxon>rosids</taxon>
        <taxon>fabids</taxon>
        <taxon>Fabales</taxon>
        <taxon>Fabaceae</taxon>
        <taxon>Papilionoideae</taxon>
        <taxon>50 kb inversion clade</taxon>
        <taxon>genistoids sensu lato</taxon>
        <taxon>core genistoids</taxon>
        <taxon>Genisteae</taxon>
        <taxon>Lupinus</taxon>
    </lineage>
</organism>
<evidence type="ECO:0000256" key="1">
    <source>
        <dbReference type="SAM" id="MobiDB-lite"/>
    </source>
</evidence>
<sequence length="666" mass="74722">MTLERRFVLVGIRIDSYSRHILNWAIFKVAEPGDYVIAVNVVKNPDYVPKNKSLIAEYLEVYEGLCDVKKVGLIGQVFTGSSFRSILVREAKNHAAMALVVGGRTSTAKYCSKRLPPNTNVLAIQDSRIVFRRCTNNQLPGGLLLDPRPSLRSIGNLSDRVKQSESDDCEVESEKPRSQNRIELKEEASNRLERRKLRSSSMFSGDPSEQKLGWPLLRRAKSEISSTHHHVRDMSVVQWVMSLPDRSPKKSPHSCSSIEENPSQRGISDKDDESSKNYSATYFIEVPKGLEGKLSVNSLHCKWFSLELLKSCTAHFSSENLIGKGGSNRVYKGVLPDGKLIAVKVLKSTKEALKDFALEVEIISSLKHKNITSLLGICIEDNALISVYDYFPKGSLEENLHGNKNKDESIMSWEVRFNVAVGIAEALDYLHMETLKPVIHRDIKSSNILLSHELEPQLSDFGLALWGPTSSSFLTQEDVVGTFGYIAPEYFMYGKVSDKIDVYAFGVVLLELISGREPISSEPCKGQKNLVMWAKPIMESGNVKGLLDPNLEGKIDEAQMQRMVLAASLCITRAARLRPKLNQILKILKGDEKVEYFFNSLENDYEHSENQESIDDEVYPNSSAELHLSLALLGVDDDTISYSSTDHSNSEHSKEQWSRSSSFFQF</sequence>
<name>A0A6A4R463_LUPAL</name>
<feature type="compositionally biased region" description="Basic and acidic residues" evidence="1">
    <location>
        <begin position="172"/>
        <end position="192"/>
    </location>
</feature>
<comment type="caution">
    <text evidence="3">The sequence shown here is derived from an EMBL/GenBank/DDBJ whole genome shotgun (WGS) entry which is preliminary data.</text>
</comment>
<feature type="region of interest" description="Disordered" evidence="1">
    <location>
        <begin position="155"/>
        <end position="208"/>
    </location>
</feature>
<dbReference type="PANTHER" id="PTHR47987">
    <property type="entry name" value="OS08G0249100 PROTEIN"/>
    <property type="match status" value="1"/>
</dbReference>
<dbReference type="GO" id="GO:0004672">
    <property type="term" value="F:protein kinase activity"/>
    <property type="evidence" value="ECO:0007669"/>
    <property type="project" value="InterPro"/>
</dbReference>
<dbReference type="PANTHER" id="PTHR47987:SF11">
    <property type="entry name" value="RECEPTOR-LIKE CYTOSOLIC SERINE_THREONINE-PROTEIN KINASE RBK1 ISOFORM X1"/>
    <property type="match status" value="1"/>
</dbReference>
<dbReference type="InterPro" id="IPR000719">
    <property type="entry name" value="Prot_kinase_dom"/>
</dbReference>
<dbReference type="FunFam" id="1.10.510.10:FF:000284">
    <property type="entry name" value="Putative receptor-like serine/threonine-protein kinase"/>
    <property type="match status" value="1"/>
</dbReference>
<dbReference type="Proteomes" id="UP000447434">
    <property type="component" value="Chromosome 1"/>
</dbReference>
<evidence type="ECO:0000313" key="3">
    <source>
        <dbReference type="EMBL" id="KAE9620322.1"/>
    </source>
</evidence>
<feature type="compositionally biased region" description="Basic and acidic residues" evidence="1">
    <location>
        <begin position="648"/>
        <end position="657"/>
    </location>
</feature>
<feature type="compositionally biased region" description="Polar residues" evidence="1">
    <location>
        <begin position="253"/>
        <end position="266"/>
    </location>
</feature>
<protein>
    <recommendedName>
        <fullName evidence="2">Protein kinase domain-containing protein</fullName>
    </recommendedName>
</protein>
<feature type="domain" description="Protein kinase" evidence="2">
    <location>
        <begin position="316"/>
        <end position="598"/>
    </location>
</feature>
<gene>
    <name evidence="3" type="ORF">Lalb_Chr01g0001891</name>
</gene>
<dbReference type="Pfam" id="PF00069">
    <property type="entry name" value="Pkinase"/>
    <property type="match status" value="1"/>
</dbReference>
<dbReference type="SUPFAM" id="SSF56112">
    <property type="entry name" value="Protein kinase-like (PK-like)"/>
    <property type="match status" value="1"/>
</dbReference>
<dbReference type="GO" id="GO:0005524">
    <property type="term" value="F:ATP binding"/>
    <property type="evidence" value="ECO:0007669"/>
    <property type="project" value="InterPro"/>
</dbReference>
<feature type="region of interest" description="Disordered" evidence="1">
    <location>
        <begin position="244"/>
        <end position="274"/>
    </location>
</feature>
<feature type="region of interest" description="Disordered" evidence="1">
    <location>
        <begin position="643"/>
        <end position="666"/>
    </location>
</feature>
<dbReference type="CDD" id="cd00293">
    <property type="entry name" value="USP-like"/>
    <property type="match status" value="1"/>
</dbReference>
<dbReference type="PROSITE" id="PS00108">
    <property type="entry name" value="PROTEIN_KINASE_ST"/>
    <property type="match status" value="1"/>
</dbReference>
<dbReference type="AlphaFoldDB" id="A0A6A4R463"/>
<keyword evidence="4" id="KW-1185">Reference proteome</keyword>
<evidence type="ECO:0000259" key="2">
    <source>
        <dbReference type="PROSITE" id="PS50011"/>
    </source>
</evidence>
<dbReference type="Gene3D" id="3.30.200.20">
    <property type="entry name" value="Phosphorylase Kinase, domain 1"/>
    <property type="match status" value="1"/>
</dbReference>
<dbReference type="CDD" id="cd14066">
    <property type="entry name" value="STKc_IRAK"/>
    <property type="match status" value="1"/>
</dbReference>
<dbReference type="EMBL" id="WOCE01000001">
    <property type="protein sequence ID" value="KAE9620322.1"/>
    <property type="molecule type" value="Genomic_DNA"/>
</dbReference>
<dbReference type="InterPro" id="IPR011009">
    <property type="entry name" value="Kinase-like_dom_sf"/>
</dbReference>
<accession>A0A6A4R463</accession>
<evidence type="ECO:0000313" key="4">
    <source>
        <dbReference type="Proteomes" id="UP000447434"/>
    </source>
</evidence>
<dbReference type="FunFam" id="3.30.200.20:FF:000268">
    <property type="entry name" value="probable receptor-like serine/threonine-protein kinase At5g57670"/>
    <property type="match status" value="1"/>
</dbReference>
<dbReference type="PROSITE" id="PS50011">
    <property type="entry name" value="PROTEIN_KINASE_DOM"/>
    <property type="match status" value="1"/>
</dbReference>
<dbReference type="Gene3D" id="1.10.510.10">
    <property type="entry name" value="Transferase(Phosphotransferase) domain 1"/>
    <property type="match status" value="1"/>
</dbReference>
<dbReference type="InterPro" id="IPR046958">
    <property type="entry name" value="RBK1/2/STUNTED"/>
</dbReference>
<dbReference type="SMART" id="SM00220">
    <property type="entry name" value="S_TKc"/>
    <property type="match status" value="1"/>
</dbReference>
<reference evidence="4" key="1">
    <citation type="journal article" date="2020" name="Nat. Commun.">
        <title>Genome sequence of the cluster root forming white lupin.</title>
        <authorList>
            <person name="Hufnagel B."/>
            <person name="Marques A."/>
            <person name="Soriano A."/>
            <person name="Marques L."/>
            <person name="Divol F."/>
            <person name="Doumas P."/>
            <person name="Sallet E."/>
            <person name="Mancinotti D."/>
            <person name="Carrere S."/>
            <person name="Marande W."/>
            <person name="Arribat S."/>
            <person name="Keller J."/>
            <person name="Huneau C."/>
            <person name="Blein T."/>
            <person name="Aime D."/>
            <person name="Laguerre M."/>
            <person name="Taylor J."/>
            <person name="Schubert V."/>
            <person name="Nelson M."/>
            <person name="Geu-Flores F."/>
            <person name="Crespi M."/>
            <person name="Gallardo-Guerrero K."/>
            <person name="Delaux P.-M."/>
            <person name="Salse J."/>
            <person name="Berges H."/>
            <person name="Guyot R."/>
            <person name="Gouzy J."/>
            <person name="Peret B."/>
        </authorList>
    </citation>
    <scope>NUCLEOTIDE SEQUENCE [LARGE SCALE GENOMIC DNA]</scope>
    <source>
        <strain evidence="4">cv. Amiga</strain>
    </source>
</reference>
<dbReference type="InterPro" id="IPR008271">
    <property type="entry name" value="Ser/Thr_kinase_AS"/>
</dbReference>
<dbReference type="OrthoDB" id="654677at2759"/>
<proteinExistence type="predicted"/>